<comment type="caution">
    <text evidence="1">The sequence shown here is derived from an EMBL/GenBank/DDBJ whole genome shotgun (WGS) entry which is preliminary data.</text>
</comment>
<dbReference type="AlphaFoldDB" id="A0A0G1K0D0"/>
<name>A0A0G1K0D0_9BACT</name>
<evidence type="ECO:0000313" key="2">
    <source>
        <dbReference type="Proteomes" id="UP000034889"/>
    </source>
</evidence>
<sequence>MNTPFWLILPVDRRQFKGLVKTKIAGDARKKLEKESGRKVIKSQNYLLKKLGR</sequence>
<proteinExistence type="predicted"/>
<organism evidence="1 2">
    <name type="scientific">Candidatus Giovannonibacteria bacterium GW2011_GWC2_44_8</name>
    <dbReference type="NCBI Taxonomy" id="1618657"/>
    <lineage>
        <taxon>Bacteria</taxon>
        <taxon>Candidatus Giovannoniibacteriota</taxon>
    </lineage>
</organism>
<accession>A0A0G1K0D0</accession>
<reference evidence="1 2" key="1">
    <citation type="journal article" date="2015" name="Nature">
        <title>rRNA introns, odd ribosomes, and small enigmatic genomes across a large radiation of phyla.</title>
        <authorList>
            <person name="Brown C.T."/>
            <person name="Hug L.A."/>
            <person name="Thomas B.C."/>
            <person name="Sharon I."/>
            <person name="Castelle C.J."/>
            <person name="Singh A."/>
            <person name="Wilkins M.J."/>
            <person name="Williams K.H."/>
            <person name="Banfield J.F."/>
        </authorList>
    </citation>
    <scope>NUCLEOTIDE SEQUENCE [LARGE SCALE GENOMIC DNA]</scope>
</reference>
<protein>
    <submittedName>
        <fullName evidence="1">Uncharacterized protein</fullName>
    </submittedName>
</protein>
<evidence type="ECO:0000313" key="1">
    <source>
        <dbReference type="EMBL" id="KKT77331.1"/>
    </source>
</evidence>
<dbReference type="EMBL" id="LCJM01000044">
    <property type="protein sequence ID" value="KKT77331.1"/>
    <property type="molecule type" value="Genomic_DNA"/>
</dbReference>
<gene>
    <name evidence="1" type="ORF">UW74_C0044G0007</name>
</gene>
<dbReference type="Proteomes" id="UP000034889">
    <property type="component" value="Unassembled WGS sequence"/>
</dbReference>